<dbReference type="Gene3D" id="3.40.50.1010">
    <property type="entry name" value="5'-nuclease"/>
    <property type="match status" value="1"/>
</dbReference>
<dbReference type="PANTHER" id="PTHR16161:SF0">
    <property type="entry name" value="TRANSCRIPTIONAL PROTEIN SWT1"/>
    <property type="match status" value="1"/>
</dbReference>
<dbReference type="EMBL" id="JH430755">
    <property type="status" value="NOT_ANNOTATED_CDS"/>
    <property type="molecule type" value="Genomic_DNA"/>
</dbReference>
<reference evidence="2" key="2">
    <citation type="submission" date="2015-02" db="UniProtKB">
        <authorList>
            <consortium name="EnsemblMetazoa"/>
        </authorList>
    </citation>
    <scope>IDENTIFICATION</scope>
</reference>
<dbReference type="HOGENOM" id="CLU_418166_0_0_1"/>
<dbReference type="SMART" id="SM00670">
    <property type="entry name" value="PINc"/>
    <property type="match status" value="1"/>
</dbReference>
<evidence type="ECO:0000313" key="2">
    <source>
        <dbReference type="EnsemblMetazoa" id="SMAR001715-PA"/>
    </source>
</evidence>
<dbReference type="InterPro" id="IPR029060">
    <property type="entry name" value="PIN-like_dom_sf"/>
</dbReference>
<dbReference type="InterPro" id="IPR036020">
    <property type="entry name" value="WW_dom_sf"/>
</dbReference>
<dbReference type="InterPro" id="IPR052626">
    <property type="entry name" value="SWT1_Regulator"/>
</dbReference>
<dbReference type="GO" id="GO:0005634">
    <property type="term" value="C:nucleus"/>
    <property type="evidence" value="ECO:0007669"/>
    <property type="project" value="TreeGrafter"/>
</dbReference>
<dbReference type="Gene3D" id="2.20.70.10">
    <property type="match status" value="1"/>
</dbReference>
<dbReference type="Pfam" id="PF13638">
    <property type="entry name" value="PIN_4"/>
    <property type="match status" value="1"/>
</dbReference>
<keyword evidence="3" id="KW-1185">Reference proteome</keyword>
<dbReference type="AlphaFoldDB" id="T1IL95"/>
<dbReference type="SUPFAM" id="SSF51045">
    <property type="entry name" value="WW domain"/>
    <property type="match status" value="1"/>
</dbReference>
<feature type="domain" description="WW" evidence="1">
    <location>
        <begin position="39"/>
        <end position="68"/>
    </location>
</feature>
<sequence length="609" mass="71048">MNPGKKNKASHYQQRICKNKPFLTTNFMSNSNMTTINPLLLPPGWTLHLSKKRKLVYFYKHATKDSFWSINDVLKSEAKSKSTKTISCKRKNVFDSSSSTKRLCMEPNEKMTQSTSSKMTSISQETFEMSKDLERFADINHNQEPTNNSELDVQILYIVIDTNILLHNFEILEEKSLVLSSDKCKIILMIPWIVLRELVHLKLKKNKDLARRVDAAIRFLHSQLSDPNSSIQRGESMTEKAQIYGDVISTNDDIILLECLELKERTNSSAVLLTCDRNLRIKTHVNGCSAFTPDNIRERLPELVENLEIKSKHVRIYNSLKVTMLRALSMVLSRVMCVVHEEKWREMVKIKSPWTLVDVFATIDERWLSEFGFIFSDDHKKIFKLLSDFFIDNRGRDETPRIIRMAVQRSLLLCRHVNENQDDFKLLKQKPSDKIEVSKEIDELLSLSEEFDKEMLQIEDFDVVKVIFSDVINKISSVCASVAQFLCVTYEYKHSVRVMSEKEVLDAVTRFNENVQILIREFKLLVNDNPNKSKENNIAVLFATLNKFYSDDENLMNKITYEIFYKFCVFEANIEYLKDGMFEVFKLSRFLRELKGRQAWHSSILHPTF</sequence>
<protein>
    <recommendedName>
        <fullName evidence="1">WW domain-containing protein</fullName>
    </recommendedName>
</protein>
<proteinExistence type="predicted"/>
<dbReference type="PROSITE" id="PS50020">
    <property type="entry name" value="WW_DOMAIN_2"/>
    <property type="match status" value="1"/>
</dbReference>
<dbReference type="eggNOG" id="KOG4689">
    <property type="taxonomic scope" value="Eukaryota"/>
</dbReference>
<name>T1IL95_STRMM</name>
<dbReference type="SUPFAM" id="SSF88723">
    <property type="entry name" value="PIN domain-like"/>
    <property type="match status" value="1"/>
</dbReference>
<accession>T1IL95</accession>
<organism evidence="2 3">
    <name type="scientific">Strigamia maritima</name>
    <name type="common">European centipede</name>
    <name type="synonym">Geophilus maritimus</name>
    <dbReference type="NCBI Taxonomy" id="126957"/>
    <lineage>
        <taxon>Eukaryota</taxon>
        <taxon>Metazoa</taxon>
        <taxon>Ecdysozoa</taxon>
        <taxon>Arthropoda</taxon>
        <taxon>Myriapoda</taxon>
        <taxon>Chilopoda</taxon>
        <taxon>Pleurostigmophora</taxon>
        <taxon>Geophilomorpha</taxon>
        <taxon>Linotaeniidae</taxon>
        <taxon>Strigamia</taxon>
    </lineage>
</organism>
<dbReference type="PANTHER" id="PTHR16161">
    <property type="entry name" value="TRANSCRIPTIONAL PROTEIN SWT1"/>
    <property type="match status" value="1"/>
</dbReference>
<dbReference type="Proteomes" id="UP000014500">
    <property type="component" value="Unassembled WGS sequence"/>
</dbReference>
<evidence type="ECO:0000313" key="3">
    <source>
        <dbReference type="Proteomes" id="UP000014500"/>
    </source>
</evidence>
<dbReference type="InterPro" id="IPR002716">
    <property type="entry name" value="PIN_dom"/>
</dbReference>
<dbReference type="PhylomeDB" id="T1IL95"/>
<reference evidence="3" key="1">
    <citation type="submission" date="2011-05" db="EMBL/GenBank/DDBJ databases">
        <authorList>
            <person name="Richards S.R."/>
            <person name="Qu J."/>
            <person name="Jiang H."/>
            <person name="Jhangiani S.N."/>
            <person name="Agravi P."/>
            <person name="Goodspeed R."/>
            <person name="Gross S."/>
            <person name="Mandapat C."/>
            <person name="Jackson L."/>
            <person name="Mathew T."/>
            <person name="Pu L."/>
            <person name="Thornton R."/>
            <person name="Saada N."/>
            <person name="Wilczek-Boney K.B."/>
            <person name="Lee S."/>
            <person name="Kovar C."/>
            <person name="Wu Y."/>
            <person name="Scherer S.E."/>
            <person name="Worley K.C."/>
            <person name="Muzny D.M."/>
            <person name="Gibbs R."/>
        </authorList>
    </citation>
    <scope>NUCLEOTIDE SEQUENCE</scope>
    <source>
        <strain evidence="3">Brora</strain>
    </source>
</reference>
<dbReference type="EnsemblMetazoa" id="SMAR001715-RA">
    <property type="protein sequence ID" value="SMAR001715-PA"/>
    <property type="gene ID" value="SMAR001715"/>
</dbReference>
<evidence type="ECO:0000259" key="1">
    <source>
        <dbReference type="PROSITE" id="PS50020"/>
    </source>
</evidence>
<dbReference type="InterPro" id="IPR001202">
    <property type="entry name" value="WW_dom"/>
</dbReference>